<organism evidence="2 3">
    <name type="scientific">Botryotinia fuckeliana (strain B05.10)</name>
    <name type="common">Noble rot fungus</name>
    <name type="synonym">Botrytis cinerea</name>
    <dbReference type="NCBI Taxonomy" id="332648"/>
    <lineage>
        <taxon>Eukaryota</taxon>
        <taxon>Fungi</taxon>
        <taxon>Dikarya</taxon>
        <taxon>Ascomycota</taxon>
        <taxon>Pezizomycotina</taxon>
        <taxon>Leotiomycetes</taxon>
        <taxon>Helotiales</taxon>
        <taxon>Sclerotiniaceae</taxon>
        <taxon>Botrytis</taxon>
    </lineage>
</organism>
<dbReference type="VEuPathDB" id="FungiDB:Bcin09g04770"/>
<dbReference type="Proteomes" id="UP000001798">
    <property type="component" value="Chromosome 9"/>
</dbReference>
<dbReference type="GeneID" id="5432161"/>
<feature type="compositionally biased region" description="Basic and acidic residues" evidence="1">
    <location>
        <begin position="95"/>
        <end position="107"/>
    </location>
</feature>
<evidence type="ECO:0000256" key="1">
    <source>
        <dbReference type="SAM" id="MobiDB-lite"/>
    </source>
</evidence>
<gene>
    <name evidence="2" type="ORF">BCIN_09g04770</name>
</gene>
<keyword evidence="3" id="KW-1185">Reference proteome</keyword>
<feature type="compositionally biased region" description="Acidic residues" evidence="1">
    <location>
        <begin position="77"/>
        <end position="90"/>
    </location>
</feature>
<feature type="region of interest" description="Disordered" evidence="1">
    <location>
        <begin position="74"/>
        <end position="181"/>
    </location>
</feature>
<dbReference type="AlphaFoldDB" id="A0A384JT72"/>
<evidence type="ECO:0000313" key="3">
    <source>
        <dbReference type="Proteomes" id="UP000001798"/>
    </source>
</evidence>
<proteinExistence type="predicted"/>
<protein>
    <submittedName>
        <fullName evidence="2">Uncharacterized protein</fullName>
    </submittedName>
</protein>
<dbReference type="KEGG" id="bfu:BCIN_09g04770"/>
<reference evidence="2 3" key="2">
    <citation type="journal article" date="2012" name="Eukaryot. Cell">
        <title>Genome update of Botrytis cinerea strains B05.10 and T4.</title>
        <authorList>
            <person name="Staats M."/>
            <person name="van Kan J.A."/>
        </authorList>
    </citation>
    <scope>NUCLEOTIDE SEQUENCE [LARGE SCALE GENOMIC DNA]</scope>
    <source>
        <strain evidence="2 3">B05.10</strain>
    </source>
</reference>
<evidence type="ECO:0000313" key="2">
    <source>
        <dbReference type="EMBL" id="ATZ53681.1"/>
    </source>
</evidence>
<reference evidence="2 3" key="1">
    <citation type="journal article" date="2011" name="PLoS Genet.">
        <title>Genomic analysis of the necrotrophic fungal pathogens Sclerotinia sclerotiorum and Botrytis cinerea.</title>
        <authorList>
            <person name="Amselem J."/>
            <person name="Cuomo C.A."/>
            <person name="van Kan J.A."/>
            <person name="Viaud M."/>
            <person name="Benito E.P."/>
            <person name="Couloux A."/>
            <person name="Coutinho P.M."/>
            <person name="de Vries R.P."/>
            <person name="Dyer P.S."/>
            <person name="Fillinger S."/>
            <person name="Fournier E."/>
            <person name="Gout L."/>
            <person name="Hahn M."/>
            <person name="Kohn L."/>
            <person name="Lapalu N."/>
            <person name="Plummer K.M."/>
            <person name="Pradier J.M."/>
            <person name="Quevillon E."/>
            <person name="Sharon A."/>
            <person name="Simon A."/>
            <person name="ten Have A."/>
            <person name="Tudzynski B."/>
            <person name="Tudzynski P."/>
            <person name="Wincker P."/>
            <person name="Andrew M."/>
            <person name="Anthouard V."/>
            <person name="Beever R.E."/>
            <person name="Beffa R."/>
            <person name="Benoit I."/>
            <person name="Bouzid O."/>
            <person name="Brault B."/>
            <person name="Chen Z."/>
            <person name="Choquer M."/>
            <person name="Collemare J."/>
            <person name="Cotton P."/>
            <person name="Danchin E.G."/>
            <person name="Da Silva C."/>
            <person name="Gautier A."/>
            <person name="Giraud C."/>
            <person name="Giraud T."/>
            <person name="Gonzalez C."/>
            <person name="Grossetete S."/>
            <person name="Guldener U."/>
            <person name="Henrissat B."/>
            <person name="Howlett B.J."/>
            <person name="Kodira C."/>
            <person name="Kretschmer M."/>
            <person name="Lappartient A."/>
            <person name="Leroch M."/>
            <person name="Levis C."/>
            <person name="Mauceli E."/>
            <person name="Neuveglise C."/>
            <person name="Oeser B."/>
            <person name="Pearson M."/>
            <person name="Poulain J."/>
            <person name="Poussereau N."/>
            <person name="Quesneville H."/>
            <person name="Rascle C."/>
            <person name="Schumacher J."/>
            <person name="Segurens B."/>
            <person name="Sexton A."/>
            <person name="Silva E."/>
            <person name="Sirven C."/>
            <person name="Soanes D.M."/>
            <person name="Talbot N.J."/>
            <person name="Templeton M."/>
            <person name="Yandava C."/>
            <person name="Yarden O."/>
            <person name="Zeng Q."/>
            <person name="Rollins J.A."/>
            <person name="Lebrun M.H."/>
            <person name="Dickman M."/>
        </authorList>
    </citation>
    <scope>NUCLEOTIDE SEQUENCE [LARGE SCALE GENOMIC DNA]</scope>
    <source>
        <strain evidence="2 3">B05.10</strain>
    </source>
</reference>
<reference evidence="2 3" key="3">
    <citation type="journal article" date="2017" name="Mol. Plant Pathol.">
        <title>A gapless genome sequence of the fungus Botrytis cinerea.</title>
        <authorList>
            <person name="Van Kan J.A."/>
            <person name="Stassen J.H."/>
            <person name="Mosbach A."/>
            <person name="Van Der Lee T.A."/>
            <person name="Faino L."/>
            <person name="Farmer A.D."/>
            <person name="Papasotiriou D.G."/>
            <person name="Zhou S."/>
            <person name="Seidl M.F."/>
            <person name="Cottam E."/>
            <person name="Edel D."/>
            <person name="Hahn M."/>
            <person name="Schwartz D.C."/>
            <person name="Dietrich R.A."/>
            <person name="Widdison S."/>
            <person name="Scalliet G."/>
        </authorList>
    </citation>
    <scope>NUCLEOTIDE SEQUENCE [LARGE SCALE GENOMIC DNA]</scope>
    <source>
        <strain evidence="2 3">B05.10</strain>
    </source>
</reference>
<dbReference type="RefSeq" id="XP_001551651.1">
    <property type="nucleotide sequence ID" value="XM_001551601.2"/>
</dbReference>
<sequence length="181" mass="20598">MCIYYIETCLEGHECALVYTKACNYANNCRPLRYCDIEEVKMGNIRKSRTAKQYCEPCEVEKQINAQEDAVEAAAVDNEEDEEEEVEEIEPMIVAKKEETYEQSNEKEETDELDQCTVTQNVRSQALAAVRRGRSTGRGLKSSLPAKNTPAKRGRGQNEKFEENTPTSKKQRTNQARKSMG</sequence>
<dbReference type="EMBL" id="CP009813">
    <property type="protein sequence ID" value="ATZ53681.1"/>
    <property type="molecule type" value="Genomic_DNA"/>
</dbReference>
<dbReference type="OrthoDB" id="3550947at2759"/>
<accession>A0A384JT72</accession>
<feature type="compositionally biased region" description="Polar residues" evidence="1">
    <location>
        <begin position="164"/>
        <end position="181"/>
    </location>
</feature>
<name>A0A384JT72_BOTFB</name>